<dbReference type="Pfam" id="PF20311">
    <property type="entry name" value="DUF6607"/>
    <property type="match status" value="1"/>
</dbReference>
<sequence>MKKQITLFSGALLLAFSLQGQGLKDQDRKAIKSMCGCYEVSFEYAETFSPIEGYEKKPGYRASALEWVELLEDGENRISLQHVLVVNDSTAIKHWRQDWEYESPASFAFVGDNTWDFHQTPSPNLRGTWTQKVYQVDDSPRYAGSATWIHADGKHYWENATPSPLPRREYTKRSDYNVMVRGNRHEITEYGWVHEQDNEKIIRESDQKDQLIAQEKGWNIYRKVDDAQCALARTWWQENHPFWDEVRAAWDTLYQREGQLNLAREVDGKPLYVHLSQLEEKDAKRKEIAALFSRFASEDRSGVGK</sequence>
<proteinExistence type="predicted"/>
<reference evidence="1 2" key="1">
    <citation type="submission" date="2022-06" db="EMBL/GenBank/DDBJ databases">
        <authorList>
            <person name="Xuan X."/>
        </authorList>
    </citation>
    <scope>NUCLEOTIDE SEQUENCE [LARGE SCALE GENOMIC DNA]</scope>
    <source>
        <strain evidence="1 2">2V75</strain>
    </source>
</reference>
<keyword evidence="2" id="KW-1185">Reference proteome</keyword>
<accession>A0ABT1AZY7</accession>
<evidence type="ECO:0000313" key="1">
    <source>
        <dbReference type="EMBL" id="MCO5725145.1"/>
    </source>
</evidence>
<gene>
    <name evidence="1" type="ORF">NG653_09785</name>
</gene>
<evidence type="ECO:0000313" key="2">
    <source>
        <dbReference type="Proteomes" id="UP001206312"/>
    </source>
</evidence>
<evidence type="ECO:0008006" key="3">
    <source>
        <dbReference type="Google" id="ProtNLM"/>
    </source>
</evidence>
<dbReference type="Proteomes" id="UP001206312">
    <property type="component" value="Unassembled WGS sequence"/>
</dbReference>
<dbReference type="EMBL" id="JAMXIB010000007">
    <property type="protein sequence ID" value="MCO5725145.1"/>
    <property type="molecule type" value="Genomic_DNA"/>
</dbReference>
<name>A0ABT1AZY7_9FLAO</name>
<comment type="caution">
    <text evidence="1">The sequence shown here is derived from an EMBL/GenBank/DDBJ whole genome shotgun (WGS) entry which is preliminary data.</text>
</comment>
<protein>
    <recommendedName>
        <fullName evidence="3">Secreted protein</fullName>
    </recommendedName>
</protein>
<dbReference type="RefSeq" id="WP_252741523.1">
    <property type="nucleotide sequence ID" value="NZ_JAMXIB010000007.1"/>
</dbReference>
<organism evidence="1 2">
    <name type="scientific">Robiginitalea marina</name>
    <dbReference type="NCBI Taxonomy" id="2954105"/>
    <lineage>
        <taxon>Bacteria</taxon>
        <taxon>Pseudomonadati</taxon>
        <taxon>Bacteroidota</taxon>
        <taxon>Flavobacteriia</taxon>
        <taxon>Flavobacteriales</taxon>
        <taxon>Flavobacteriaceae</taxon>
        <taxon>Robiginitalea</taxon>
    </lineage>
</organism>
<dbReference type="InterPro" id="IPR046715">
    <property type="entry name" value="DUF6607"/>
</dbReference>